<feature type="region of interest" description="Disordered" evidence="1">
    <location>
        <begin position="1"/>
        <end position="76"/>
    </location>
</feature>
<gene>
    <name evidence="2" type="ORF">Aory04_000204400</name>
</gene>
<proteinExistence type="predicted"/>
<evidence type="ECO:0000313" key="3">
    <source>
        <dbReference type="Proteomes" id="UP001165205"/>
    </source>
</evidence>
<dbReference type="EMBL" id="BSYA01000014">
    <property type="protein sequence ID" value="GMG24886.1"/>
    <property type="molecule type" value="Genomic_DNA"/>
</dbReference>
<reference evidence="2" key="1">
    <citation type="submission" date="2023-04" db="EMBL/GenBank/DDBJ databases">
        <title>Aspergillus oryzae NBRC 4228.</title>
        <authorList>
            <person name="Ichikawa N."/>
            <person name="Sato H."/>
            <person name="Tonouchi N."/>
        </authorList>
    </citation>
    <scope>NUCLEOTIDE SEQUENCE</scope>
    <source>
        <strain evidence="2">NBRC 4228</strain>
    </source>
</reference>
<dbReference type="Proteomes" id="UP001165205">
    <property type="component" value="Unassembled WGS sequence"/>
</dbReference>
<protein>
    <submittedName>
        <fullName evidence="2">Unnamed protein product</fullName>
    </submittedName>
</protein>
<organism evidence="2 3">
    <name type="scientific">Aspergillus oryzae</name>
    <name type="common">Yellow koji mold</name>
    <dbReference type="NCBI Taxonomy" id="5062"/>
    <lineage>
        <taxon>Eukaryota</taxon>
        <taxon>Fungi</taxon>
        <taxon>Dikarya</taxon>
        <taxon>Ascomycota</taxon>
        <taxon>Pezizomycotina</taxon>
        <taxon>Eurotiomycetes</taxon>
        <taxon>Eurotiomycetidae</taxon>
        <taxon>Eurotiales</taxon>
        <taxon>Aspergillaceae</taxon>
        <taxon>Aspergillus</taxon>
        <taxon>Aspergillus subgen. Circumdati</taxon>
    </lineage>
</organism>
<name>A0AAN5BU00_ASPOZ</name>
<sequence>MIDRLNYQQRGDNTTKPYLSSTSNSVADFRDIKFPPQSIPERLQIPKHRWRSLPPTKTSGSNPTPSLRSHDGAPQDCTPLKTAIEWITAIHDHSTTEELKGPSSVPVTRSSWDGPCKIDFRLV</sequence>
<comment type="caution">
    <text evidence="2">The sequence shown here is derived from an EMBL/GenBank/DDBJ whole genome shotgun (WGS) entry which is preliminary data.</text>
</comment>
<evidence type="ECO:0000313" key="2">
    <source>
        <dbReference type="EMBL" id="GMG24886.1"/>
    </source>
</evidence>
<feature type="compositionally biased region" description="Polar residues" evidence="1">
    <location>
        <begin position="55"/>
        <end position="67"/>
    </location>
</feature>
<dbReference type="AlphaFoldDB" id="A0AAN5BU00"/>
<feature type="compositionally biased region" description="Polar residues" evidence="1">
    <location>
        <begin position="1"/>
        <end position="26"/>
    </location>
</feature>
<accession>A0AAN5BU00</accession>
<evidence type="ECO:0000256" key="1">
    <source>
        <dbReference type="SAM" id="MobiDB-lite"/>
    </source>
</evidence>